<feature type="active site" description="Charge relay system" evidence="5">
    <location>
        <position position="369"/>
    </location>
</feature>
<evidence type="ECO:0000256" key="1">
    <source>
        <dbReference type="ARBA" id="ARBA00011073"/>
    </source>
</evidence>
<accession>A0A927C8X8</accession>
<dbReference type="RefSeq" id="WP_190926309.1">
    <property type="nucleotide sequence ID" value="NZ_JACXJA010000007.1"/>
</dbReference>
<keyword evidence="3 5" id="KW-0378">Hydrolase</keyword>
<protein>
    <submittedName>
        <fullName evidence="7">S8 family peptidase</fullName>
    </submittedName>
</protein>
<dbReference type="Proteomes" id="UP000639396">
    <property type="component" value="Unassembled WGS sequence"/>
</dbReference>
<dbReference type="AlphaFoldDB" id="A0A927C8X8"/>
<organism evidence="7 8">
    <name type="scientific">Paenibacillus oceani</name>
    <dbReference type="NCBI Taxonomy" id="2772510"/>
    <lineage>
        <taxon>Bacteria</taxon>
        <taxon>Bacillati</taxon>
        <taxon>Bacillota</taxon>
        <taxon>Bacilli</taxon>
        <taxon>Bacillales</taxon>
        <taxon>Paenibacillaceae</taxon>
        <taxon>Paenibacillus</taxon>
    </lineage>
</organism>
<dbReference type="InterPro" id="IPR000209">
    <property type="entry name" value="Peptidase_S8/S53_dom"/>
</dbReference>
<evidence type="ECO:0000259" key="6">
    <source>
        <dbReference type="Pfam" id="PF00082"/>
    </source>
</evidence>
<evidence type="ECO:0000256" key="2">
    <source>
        <dbReference type="ARBA" id="ARBA00022670"/>
    </source>
</evidence>
<dbReference type="GO" id="GO:0004252">
    <property type="term" value="F:serine-type endopeptidase activity"/>
    <property type="evidence" value="ECO:0007669"/>
    <property type="project" value="UniProtKB-UniRule"/>
</dbReference>
<dbReference type="GO" id="GO:0006508">
    <property type="term" value="P:proteolysis"/>
    <property type="evidence" value="ECO:0007669"/>
    <property type="project" value="UniProtKB-KW"/>
</dbReference>
<reference evidence="7" key="1">
    <citation type="submission" date="2020-09" db="EMBL/GenBank/DDBJ databases">
        <title>A novel bacterium of genus Paenibacillus, isolated from South China Sea.</title>
        <authorList>
            <person name="Huang H."/>
            <person name="Mo K."/>
            <person name="Hu Y."/>
        </authorList>
    </citation>
    <scope>NUCLEOTIDE SEQUENCE</scope>
    <source>
        <strain evidence="7">IB182363</strain>
    </source>
</reference>
<feature type="active site" description="Charge relay system" evidence="5">
    <location>
        <position position="142"/>
    </location>
</feature>
<evidence type="ECO:0000256" key="4">
    <source>
        <dbReference type="ARBA" id="ARBA00022825"/>
    </source>
</evidence>
<keyword evidence="2 5" id="KW-0645">Protease</keyword>
<feature type="active site" description="Charge relay system" evidence="5">
    <location>
        <position position="177"/>
    </location>
</feature>
<dbReference type="Gene3D" id="3.40.50.200">
    <property type="entry name" value="Peptidase S8/S53 domain"/>
    <property type="match status" value="1"/>
</dbReference>
<dbReference type="InterPro" id="IPR015500">
    <property type="entry name" value="Peptidase_S8_subtilisin-rel"/>
</dbReference>
<evidence type="ECO:0000256" key="3">
    <source>
        <dbReference type="ARBA" id="ARBA00022801"/>
    </source>
</evidence>
<dbReference type="PRINTS" id="PR00723">
    <property type="entry name" value="SUBTILISIN"/>
</dbReference>
<dbReference type="SUPFAM" id="SSF52743">
    <property type="entry name" value="Subtilisin-like"/>
    <property type="match status" value="1"/>
</dbReference>
<keyword evidence="8" id="KW-1185">Reference proteome</keyword>
<dbReference type="InterPro" id="IPR022398">
    <property type="entry name" value="Peptidase_S8_His-AS"/>
</dbReference>
<dbReference type="CDD" id="cd07487">
    <property type="entry name" value="Peptidases_S8_1"/>
    <property type="match status" value="1"/>
</dbReference>
<sequence>MEKPQGTHRKRSDIHPKMSPLLRKAVSGMIRRNEGRSASGKLRVIIEFDRKPSLRMVDSLRRSVVTHAHRFEPLRRMSRVYALSAIVSVACLRRLCRHPNVLRIHLDSKLKISLNVATPSVGATALQRRGIGGKGIAIAIIDTGAYPHPDLTRPVNRIVAFKDFVGLRTRTYDDNGHGTHVAGDAAGNGFSSRGKYRGAADQAKLVILKAFDKFGDANSSDVIAAVDWVLRHRKKYNIRVVNMSFGSPGVTRCSDDPICRAAERAWRAGLVVVTAGGNSGPDPRTIESPGISPLLLTVGAVNDRRTIRQADDTVALFSSRGPAAGNRIKPDLTAPGVNIISLRAPGSTLDRNNPSARVGNLYFRLSGSSMSTPIVSGGAAQLLQRYPALKPEGVKRLLKAGAFKLRKSPNAVGSGVLNVGFIAKPLLPVVRSRGKI</sequence>
<gene>
    <name evidence="7" type="ORF">IDH45_07930</name>
</gene>
<dbReference type="PANTHER" id="PTHR43399:SF4">
    <property type="entry name" value="CELL WALL-ASSOCIATED PROTEASE"/>
    <property type="match status" value="1"/>
</dbReference>
<dbReference type="EMBL" id="JACXJA010000007">
    <property type="protein sequence ID" value="MBD2861906.1"/>
    <property type="molecule type" value="Genomic_DNA"/>
</dbReference>
<proteinExistence type="inferred from homology"/>
<name>A0A927C8X8_9BACL</name>
<dbReference type="PROSITE" id="PS51892">
    <property type="entry name" value="SUBTILASE"/>
    <property type="match status" value="1"/>
</dbReference>
<evidence type="ECO:0000313" key="7">
    <source>
        <dbReference type="EMBL" id="MBD2861906.1"/>
    </source>
</evidence>
<comment type="similarity">
    <text evidence="1 5">Belongs to the peptidase S8 family.</text>
</comment>
<dbReference type="Pfam" id="PF00082">
    <property type="entry name" value="Peptidase_S8"/>
    <property type="match status" value="1"/>
</dbReference>
<feature type="domain" description="Peptidase S8/S53" evidence="6">
    <location>
        <begin position="133"/>
        <end position="412"/>
    </location>
</feature>
<dbReference type="PROSITE" id="PS00137">
    <property type="entry name" value="SUBTILASE_HIS"/>
    <property type="match status" value="1"/>
</dbReference>
<dbReference type="InterPro" id="IPR036852">
    <property type="entry name" value="Peptidase_S8/S53_dom_sf"/>
</dbReference>
<comment type="caution">
    <text evidence="7">The sequence shown here is derived from an EMBL/GenBank/DDBJ whole genome shotgun (WGS) entry which is preliminary data.</text>
</comment>
<keyword evidence="4 5" id="KW-0720">Serine protease</keyword>
<evidence type="ECO:0000256" key="5">
    <source>
        <dbReference type="PROSITE-ProRule" id="PRU01240"/>
    </source>
</evidence>
<dbReference type="InterPro" id="IPR051048">
    <property type="entry name" value="Peptidase_S8/S53_subtilisin"/>
</dbReference>
<dbReference type="PANTHER" id="PTHR43399">
    <property type="entry name" value="SUBTILISIN-RELATED"/>
    <property type="match status" value="1"/>
</dbReference>
<evidence type="ECO:0000313" key="8">
    <source>
        <dbReference type="Proteomes" id="UP000639396"/>
    </source>
</evidence>